<dbReference type="PATRIC" id="fig|83552.4.peg.1856"/>
<keyword evidence="4 9" id="KW-0813">Transport</keyword>
<keyword evidence="6" id="KW-0472">Membrane</keyword>
<evidence type="ECO:0000256" key="5">
    <source>
        <dbReference type="ARBA" id="ARBA00023065"/>
    </source>
</evidence>
<dbReference type="SUPFAM" id="SSF51344">
    <property type="entry name" value="Epsilon subunit of F1F0-ATP synthase N-terminal domain"/>
    <property type="match status" value="1"/>
</dbReference>
<dbReference type="InterPro" id="IPR036771">
    <property type="entry name" value="ATPsynth_dsu/esu_N"/>
</dbReference>
<dbReference type="Pfam" id="PF02823">
    <property type="entry name" value="ATP-synt_DE_N"/>
    <property type="match status" value="1"/>
</dbReference>
<dbReference type="PANTHER" id="PTHR13822">
    <property type="entry name" value="ATP SYNTHASE DELTA/EPSILON CHAIN"/>
    <property type="match status" value="1"/>
</dbReference>
<dbReference type="GO" id="GO:0012505">
    <property type="term" value="C:endomembrane system"/>
    <property type="evidence" value="ECO:0007669"/>
    <property type="project" value="UniProtKB-SubCell"/>
</dbReference>
<sequence>MFDLMIVTPEKKVYEGQVYSIKAPGEEGSFQILSHHASMIISLRKGEMIIEDPNHEKITFKVTGGFLEVSHNKVSVLADSIEE</sequence>
<evidence type="ECO:0000256" key="4">
    <source>
        <dbReference type="ARBA" id="ARBA00022448"/>
    </source>
</evidence>
<dbReference type="Proteomes" id="UP000031307">
    <property type="component" value="Unassembled WGS sequence"/>
</dbReference>
<dbReference type="Gene3D" id="2.60.15.10">
    <property type="entry name" value="F0F1 ATP synthase delta/epsilon subunit, N-terminal"/>
    <property type="match status" value="1"/>
</dbReference>
<accession>A0A0C1C7A3</accession>
<proteinExistence type="inferred from homology"/>
<comment type="subcellular location">
    <subcellularLocation>
        <location evidence="2">Endomembrane system</location>
        <topology evidence="2">Peripheral membrane protein</topology>
    </subcellularLocation>
</comment>
<evidence type="ECO:0000313" key="12">
    <source>
        <dbReference type="Proteomes" id="UP000031307"/>
    </source>
</evidence>
<name>A0A0C1C7A3_9BACT</name>
<keyword evidence="8 9" id="KW-0066">ATP synthesis</keyword>
<feature type="domain" description="ATP synthase F1 complex delta/epsilon subunit N-terminal" evidence="10">
    <location>
        <begin position="2"/>
        <end position="80"/>
    </location>
</feature>
<comment type="subunit">
    <text evidence="9">F-type ATPases have 2 components, CF(1) - the catalytic core - and CF(0) - the membrane proton channel. CF(1) has five subunits: alpha(3), beta(3), gamma(1), delta(1), epsilon(1). CF(0) has three main subunits: a, b and c.</text>
</comment>
<gene>
    <name evidence="11" type="primary">atpC</name>
    <name evidence="11" type="ORF">DB43_HA00040</name>
</gene>
<dbReference type="AlphaFoldDB" id="A0A0C1C7A3"/>
<dbReference type="OMA" id="NNHAPIV"/>
<organism evidence="11 12">
    <name type="scientific">Parachlamydia acanthamoebae</name>
    <dbReference type="NCBI Taxonomy" id="83552"/>
    <lineage>
        <taxon>Bacteria</taxon>
        <taxon>Pseudomonadati</taxon>
        <taxon>Chlamydiota</taxon>
        <taxon>Chlamydiia</taxon>
        <taxon>Parachlamydiales</taxon>
        <taxon>Parachlamydiaceae</taxon>
        <taxon>Parachlamydia</taxon>
    </lineage>
</organism>
<dbReference type="PANTHER" id="PTHR13822:SF10">
    <property type="entry name" value="ATP SYNTHASE EPSILON CHAIN, CHLOROPLASTIC"/>
    <property type="match status" value="1"/>
</dbReference>
<evidence type="ECO:0000256" key="3">
    <source>
        <dbReference type="ARBA" id="ARBA00005712"/>
    </source>
</evidence>
<dbReference type="EMBL" id="JSAM01000096">
    <property type="protein sequence ID" value="KIA76985.1"/>
    <property type="molecule type" value="Genomic_DNA"/>
</dbReference>
<evidence type="ECO:0000256" key="7">
    <source>
        <dbReference type="ARBA" id="ARBA00023196"/>
    </source>
</evidence>
<comment type="function">
    <text evidence="1">Produces ATP from ADP in the presence of a proton gradient across the membrane.</text>
</comment>
<keyword evidence="7 9" id="KW-0139">CF(1)</keyword>
<dbReference type="GO" id="GO:0045259">
    <property type="term" value="C:proton-transporting ATP synthase complex"/>
    <property type="evidence" value="ECO:0007669"/>
    <property type="project" value="UniProtKB-KW"/>
</dbReference>
<dbReference type="GO" id="GO:0046933">
    <property type="term" value="F:proton-transporting ATP synthase activity, rotational mechanism"/>
    <property type="evidence" value="ECO:0007669"/>
    <property type="project" value="InterPro"/>
</dbReference>
<dbReference type="CDD" id="cd12152">
    <property type="entry name" value="F1-ATPase_delta"/>
    <property type="match status" value="1"/>
</dbReference>
<protein>
    <submittedName>
        <fullName evidence="11">ATP synthase epsilon chain</fullName>
    </submittedName>
</protein>
<evidence type="ECO:0000256" key="8">
    <source>
        <dbReference type="ARBA" id="ARBA00023310"/>
    </source>
</evidence>
<evidence type="ECO:0000256" key="6">
    <source>
        <dbReference type="ARBA" id="ARBA00023136"/>
    </source>
</evidence>
<dbReference type="InterPro" id="IPR001469">
    <property type="entry name" value="ATP_synth_F1_dsu/esu"/>
</dbReference>
<evidence type="ECO:0000256" key="1">
    <source>
        <dbReference type="ARBA" id="ARBA00003543"/>
    </source>
</evidence>
<reference evidence="11 12" key="1">
    <citation type="journal article" date="2014" name="Mol. Biol. Evol.">
        <title>Massive expansion of Ubiquitination-related gene families within the Chlamydiae.</title>
        <authorList>
            <person name="Domman D."/>
            <person name="Collingro A."/>
            <person name="Lagkouvardos I."/>
            <person name="Gehre L."/>
            <person name="Weinmaier T."/>
            <person name="Rattei T."/>
            <person name="Subtil A."/>
            <person name="Horn M."/>
        </authorList>
    </citation>
    <scope>NUCLEOTIDE SEQUENCE [LARGE SCALE GENOMIC DNA]</scope>
    <source>
        <strain evidence="11 12">OEW1</strain>
    </source>
</reference>
<evidence type="ECO:0000313" key="11">
    <source>
        <dbReference type="EMBL" id="KIA76985.1"/>
    </source>
</evidence>
<evidence type="ECO:0000256" key="2">
    <source>
        <dbReference type="ARBA" id="ARBA00004184"/>
    </source>
</evidence>
<dbReference type="InterPro" id="IPR020546">
    <property type="entry name" value="ATP_synth_F1_dsu/esu_N"/>
</dbReference>
<evidence type="ECO:0000259" key="10">
    <source>
        <dbReference type="Pfam" id="PF02823"/>
    </source>
</evidence>
<keyword evidence="5 9" id="KW-0406">Ion transport</keyword>
<evidence type="ECO:0000256" key="9">
    <source>
        <dbReference type="RuleBase" id="RU003656"/>
    </source>
</evidence>
<comment type="caution">
    <text evidence="11">The sequence shown here is derived from an EMBL/GenBank/DDBJ whole genome shotgun (WGS) entry which is preliminary data.</text>
</comment>
<dbReference type="NCBIfam" id="TIGR01216">
    <property type="entry name" value="ATP_synt_epsi"/>
    <property type="match status" value="1"/>
</dbReference>
<comment type="similarity">
    <text evidence="3 9">Belongs to the ATPase epsilon chain family.</text>
</comment>
<dbReference type="RefSeq" id="WP_006342468.1">
    <property type="nucleotide sequence ID" value="NZ_BAWW01000055.1"/>
</dbReference>